<dbReference type="Proteomes" id="UP000192257">
    <property type="component" value="Unassembled WGS sequence"/>
</dbReference>
<feature type="region of interest" description="Disordered" evidence="1">
    <location>
        <begin position="31"/>
        <end position="52"/>
    </location>
</feature>
<feature type="signal peptide" evidence="2">
    <location>
        <begin position="1"/>
        <end position="23"/>
    </location>
</feature>
<evidence type="ECO:0000256" key="1">
    <source>
        <dbReference type="SAM" id="MobiDB-lite"/>
    </source>
</evidence>
<organism evidence="3 4">
    <name type="scientific">Trypanosoma theileri</name>
    <dbReference type="NCBI Taxonomy" id="67003"/>
    <lineage>
        <taxon>Eukaryota</taxon>
        <taxon>Discoba</taxon>
        <taxon>Euglenozoa</taxon>
        <taxon>Kinetoplastea</taxon>
        <taxon>Metakinetoplastina</taxon>
        <taxon>Trypanosomatida</taxon>
        <taxon>Trypanosomatidae</taxon>
        <taxon>Trypanosoma</taxon>
    </lineage>
</organism>
<evidence type="ECO:0000256" key="2">
    <source>
        <dbReference type="SAM" id="SignalP"/>
    </source>
</evidence>
<dbReference type="RefSeq" id="XP_028878439.1">
    <property type="nucleotide sequence ID" value="XM_029030208.1"/>
</dbReference>
<name>A0A1X0NIS7_9TRYP</name>
<feature type="non-terminal residue" evidence="3">
    <location>
        <position position="232"/>
    </location>
</feature>
<feature type="compositionally biased region" description="Low complexity" evidence="1">
    <location>
        <begin position="143"/>
        <end position="162"/>
    </location>
</feature>
<reference evidence="3 4" key="1">
    <citation type="submission" date="2017-03" db="EMBL/GenBank/DDBJ databases">
        <title>An alternative strategy for trypanosome survival in the mammalian bloodstream revealed through genome and transcriptome analysis of the ubiquitous bovine parasite Trypanosoma (Megatrypanum) theileri.</title>
        <authorList>
            <person name="Kelly S."/>
            <person name="Ivens A."/>
            <person name="Mott A."/>
            <person name="O'Neill E."/>
            <person name="Emms D."/>
            <person name="Macleod O."/>
            <person name="Voorheis P."/>
            <person name="Matthews J."/>
            <person name="Matthews K."/>
            <person name="Carrington M."/>
        </authorList>
    </citation>
    <scope>NUCLEOTIDE SEQUENCE [LARGE SCALE GENOMIC DNA]</scope>
    <source>
        <strain evidence="3">Edinburgh</strain>
    </source>
</reference>
<feature type="chain" id="PRO_5012959008" description="Mucin-associated surface protein (MASP)" evidence="2">
    <location>
        <begin position="24"/>
        <end position="232"/>
    </location>
</feature>
<evidence type="ECO:0000313" key="3">
    <source>
        <dbReference type="EMBL" id="ORC84373.1"/>
    </source>
</evidence>
<dbReference type="AlphaFoldDB" id="A0A1X0NIS7"/>
<dbReference type="GeneID" id="39989988"/>
<dbReference type="PROSITE" id="PS51257">
    <property type="entry name" value="PROKAR_LIPOPROTEIN"/>
    <property type="match status" value="1"/>
</dbReference>
<feature type="compositionally biased region" description="Basic and acidic residues" evidence="1">
    <location>
        <begin position="88"/>
        <end position="102"/>
    </location>
</feature>
<sequence length="232" mass="22927">MMLLRRLLFFMALLLTVACVCMAAGEAGEVESTCSDPSTVSDDGACSDTGKKGCKCENETDVEEQDLSECAEPSEKEICPTEDGGSEENCRKDTKPTCRSKEPAPPSPKEPAPEGERGPTGTVGAAGAAGPGTGAGGNGAEGTGALPAAATAASTSSVPGTSQATKPDQREADLAASAPGKETGGQTAVEDHAESSDNSTAGGNATTADAAAEQPSSSTTTVTESTSGSDTS</sequence>
<keyword evidence="4" id="KW-1185">Reference proteome</keyword>
<keyword evidence="2" id="KW-0732">Signal</keyword>
<dbReference type="VEuPathDB" id="TriTrypDB:TM35_000451110"/>
<feature type="compositionally biased region" description="Polar residues" evidence="1">
    <location>
        <begin position="32"/>
        <end position="41"/>
    </location>
</feature>
<comment type="caution">
    <text evidence="3">The sequence shown here is derived from an EMBL/GenBank/DDBJ whole genome shotgun (WGS) entry which is preliminary data.</text>
</comment>
<proteinExistence type="predicted"/>
<protein>
    <recommendedName>
        <fullName evidence="5">Mucin-associated surface protein (MASP)</fullName>
    </recommendedName>
</protein>
<feature type="region of interest" description="Disordered" evidence="1">
    <location>
        <begin position="64"/>
        <end position="232"/>
    </location>
</feature>
<gene>
    <name evidence="3" type="ORF">TM35_000451110</name>
</gene>
<accession>A0A1X0NIS7</accession>
<evidence type="ECO:0008006" key="5">
    <source>
        <dbReference type="Google" id="ProtNLM"/>
    </source>
</evidence>
<evidence type="ECO:0000313" key="4">
    <source>
        <dbReference type="Proteomes" id="UP000192257"/>
    </source>
</evidence>
<feature type="compositionally biased region" description="Low complexity" evidence="1">
    <location>
        <begin position="197"/>
        <end position="232"/>
    </location>
</feature>
<dbReference type="EMBL" id="NBCO01000045">
    <property type="protein sequence ID" value="ORC84373.1"/>
    <property type="molecule type" value="Genomic_DNA"/>
</dbReference>
<feature type="compositionally biased region" description="Gly residues" evidence="1">
    <location>
        <begin position="127"/>
        <end position="142"/>
    </location>
</feature>